<comment type="caution">
    <text evidence="1">The sequence shown here is derived from an EMBL/GenBank/DDBJ whole genome shotgun (WGS) entry which is preliminary data.</text>
</comment>
<dbReference type="EMBL" id="SPHZ02000007">
    <property type="protein sequence ID" value="KAF0906239.1"/>
    <property type="molecule type" value="Genomic_DNA"/>
</dbReference>
<gene>
    <name evidence="1" type="ORF">E2562_009244</name>
</gene>
<sequence length="51" mass="5327">MGRRAHARGYPEDLLELTVRHGGAGLHISAVVAYEAIEQIGVGAGGELTVQ</sequence>
<dbReference type="AlphaFoldDB" id="A0A6G1D1F3"/>
<evidence type="ECO:0000313" key="1">
    <source>
        <dbReference type="EMBL" id="KAF0906239.1"/>
    </source>
</evidence>
<proteinExistence type="predicted"/>
<keyword evidence="2" id="KW-1185">Reference proteome</keyword>
<feature type="non-terminal residue" evidence="1">
    <location>
        <position position="51"/>
    </location>
</feature>
<accession>A0A6G1D1F3</accession>
<organism evidence="1 2">
    <name type="scientific">Oryza meyeriana var. granulata</name>
    <dbReference type="NCBI Taxonomy" id="110450"/>
    <lineage>
        <taxon>Eukaryota</taxon>
        <taxon>Viridiplantae</taxon>
        <taxon>Streptophyta</taxon>
        <taxon>Embryophyta</taxon>
        <taxon>Tracheophyta</taxon>
        <taxon>Spermatophyta</taxon>
        <taxon>Magnoliopsida</taxon>
        <taxon>Liliopsida</taxon>
        <taxon>Poales</taxon>
        <taxon>Poaceae</taxon>
        <taxon>BOP clade</taxon>
        <taxon>Oryzoideae</taxon>
        <taxon>Oryzeae</taxon>
        <taxon>Oryzinae</taxon>
        <taxon>Oryza</taxon>
        <taxon>Oryza meyeriana</taxon>
    </lineage>
</organism>
<protein>
    <submittedName>
        <fullName evidence="1">Uncharacterized protein</fullName>
    </submittedName>
</protein>
<evidence type="ECO:0000313" key="2">
    <source>
        <dbReference type="Proteomes" id="UP000479710"/>
    </source>
</evidence>
<dbReference type="Proteomes" id="UP000479710">
    <property type="component" value="Unassembled WGS sequence"/>
</dbReference>
<name>A0A6G1D1F3_9ORYZ</name>
<reference evidence="1 2" key="1">
    <citation type="submission" date="2019-11" db="EMBL/GenBank/DDBJ databases">
        <title>Whole genome sequence of Oryza granulata.</title>
        <authorList>
            <person name="Li W."/>
        </authorList>
    </citation>
    <scope>NUCLEOTIDE SEQUENCE [LARGE SCALE GENOMIC DNA]</scope>
    <source>
        <strain evidence="2">cv. Menghai</strain>
        <tissue evidence="1">Leaf</tissue>
    </source>
</reference>